<dbReference type="STRING" id="660025.F9GG73"/>
<dbReference type="EMBL" id="AFQF01007558">
    <property type="protein sequence ID" value="EGU71834.1"/>
    <property type="molecule type" value="Genomic_DNA"/>
</dbReference>
<dbReference type="OrthoDB" id="5059980at2759"/>
<name>F9GG73_FUSOF</name>
<protein>
    <recommendedName>
        <fullName evidence="2">Retrovirus-related Pol polyprotein from transposon TNT 1-94</fullName>
    </recommendedName>
</protein>
<dbReference type="CDD" id="cd09272">
    <property type="entry name" value="RNase_HI_RT_Ty1"/>
    <property type="match status" value="1"/>
</dbReference>
<dbReference type="PANTHER" id="PTHR11439:SF440">
    <property type="entry name" value="INTEGRASE CATALYTIC DOMAIN-CONTAINING PROTEIN"/>
    <property type="match status" value="1"/>
</dbReference>
<accession>F9GG73</accession>
<evidence type="ECO:0000313" key="1">
    <source>
        <dbReference type="EMBL" id="EGU71834.1"/>
    </source>
</evidence>
<proteinExistence type="predicted"/>
<comment type="caution">
    <text evidence="1">The sequence shown here is derived from an EMBL/GenBank/DDBJ whole genome shotgun (WGS) entry which is preliminary data.</text>
</comment>
<sequence length="248" mass="27997">MTRIELRPRIGLATPAEIQRYQRKVGSVLYIAVNTRPDIAFAVSRLARFLTNPGRAHQEAADRVIHYLTHTKHRALAIGGPLGSNSQAYTIKLFNGLIGWRASKQDTVTTSTTEAELLALAQAAKESLYVSRLLKELTVQLDDSIIQIDCDNTQTINLVTAEIATLKTKLRHVDIHNHWLRQEVQGGKIQVKYTKSTDMIADGLTKALPAGKWDRFLYQLGLEDIQERQQNRKQEGIEERLQNTEDCL</sequence>
<gene>
    <name evidence="1" type="ORF">FOXB_17657</name>
</gene>
<reference evidence="1" key="1">
    <citation type="journal article" date="2012" name="Mol. Plant Microbe Interact.">
        <title>A highly conserved effector in Fusarium oxysporum is required for full virulence on Arabidopsis.</title>
        <authorList>
            <person name="Thatcher L.F."/>
            <person name="Gardiner D.M."/>
            <person name="Kazan K."/>
            <person name="Manners J."/>
        </authorList>
    </citation>
    <scope>NUCLEOTIDE SEQUENCE [LARGE SCALE GENOMIC DNA]</scope>
    <source>
        <strain evidence="1">Fo5176</strain>
    </source>
</reference>
<dbReference type="PANTHER" id="PTHR11439">
    <property type="entry name" value="GAG-POL-RELATED RETROTRANSPOSON"/>
    <property type="match status" value="1"/>
</dbReference>
<evidence type="ECO:0008006" key="2">
    <source>
        <dbReference type="Google" id="ProtNLM"/>
    </source>
</evidence>
<dbReference type="AlphaFoldDB" id="F9GG73"/>
<organism evidence="1">
    <name type="scientific">Fusarium oxysporum (strain Fo5176)</name>
    <name type="common">Fusarium vascular wilt</name>
    <dbReference type="NCBI Taxonomy" id="660025"/>
    <lineage>
        <taxon>Eukaryota</taxon>
        <taxon>Fungi</taxon>
        <taxon>Dikarya</taxon>
        <taxon>Ascomycota</taxon>
        <taxon>Pezizomycotina</taxon>
        <taxon>Sordariomycetes</taxon>
        <taxon>Hypocreomycetidae</taxon>
        <taxon>Hypocreales</taxon>
        <taxon>Nectriaceae</taxon>
        <taxon>Fusarium</taxon>
        <taxon>Fusarium oxysporum species complex</taxon>
    </lineage>
</organism>